<sequence>MMKSNGTFIKSKGAKVKRRTELFHSRRILHSHHEKEGIPRI</sequence>
<protein>
    <submittedName>
        <fullName evidence="1">Uncharacterized protein</fullName>
    </submittedName>
</protein>
<accession>A0A1I5EC63</accession>
<dbReference type="AlphaFoldDB" id="A0A1I5EC63"/>
<dbReference type="Proteomes" id="UP000199236">
    <property type="component" value="Unassembled WGS sequence"/>
</dbReference>
<dbReference type="EMBL" id="FOVR01000003">
    <property type="protein sequence ID" value="SFO08661.1"/>
    <property type="molecule type" value="Genomic_DNA"/>
</dbReference>
<reference evidence="1 2" key="1">
    <citation type="submission" date="2016-10" db="EMBL/GenBank/DDBJ databases">
        <authorList>
            <person name="de Groot N.N."/>
        </authorList>
    </citation>
    <scope>NUCLEOTIDE SEQUENCE [LARGE SCALE GENOMIC DNA]</scope>
    <source>
        <strain evidence="1 2">CGMCC 1.9157</strain>
    </source>
</reference>
<organism evidence="1 2">
    <name type="scientific">Cohaesibacter marisflavi</name>
    <dbReference type="NCBI Taxonomy" id="655353"/>
    <lineage>
        <taxon>Bacteria</taxon>
        <taxon>Pseudomonadati</taxon>
        <taxon>Pseudomonadota</taxon>
        <taxon>Alphaproteobacteria</taxon>
        <taxon>Hyphomicrobiales</taxon>
        <taxon>Cohaesibacteraceae</taxon>
    </lineage>
</organism>
<keyword evidence="2" id="KW-1185">Reference proteome</keyword>
<gene>
    <name evidence="1" type="ORF">SAMN04488056_103109</name>
</gene>
<evidence type="ECO:0000313" key="1">
    <source>
        <dbReference type="EMBL" id="SFO08661.1"/>
    </source>
</evidence>
<proteinExistence type="predicted"/>
<evidence type="ECO:0000313" key="2">
    <source>
        <dbReference type="Proteomes" id="UP000199236"/>
    </source>
</evidence>
<name>A0A1I5EC63_9HYPH</name>